<keyword evidence="1 10" id="KW-0813">Transport</keyword>
<accession>A0A1T4WM58</accession>
<feature type="transmembrane region" description="Helical" evidence="10">
    <location>
        <begin position="257"/>
        <end position="277"/>
    </location>
</feature>
<evidence type="ECO:0000256" key="10">
    <source>
        <dbReference type="HAMAP-Rule" id="MF_00462"/>
    </source>
</evidence>
<evidence type="ECO:0000256" key="6">
    <source>
        <dbReference type="ARBA" id="ARBA00022967"/>
    </source>
</evidence>
<dbReference type="OrthoDB" id="9776359at2"/>
<evidence type="ECO:0000256" key="1">
    <source>
        <dbReference type="ARBA" id="ARBA00022448"/>
    </source>
</evidence>
<dbReference type="HAMAP" id="MF_00462">
    <property type="entry name" value="RsxD_RnfD"/>
    <property type="match status" value="1"/>
</dbReference>
<evidence type="ECO:0000256" key="5">
    <source>
        <dbReference type="ARBA" id="ARBA00022692"/>
    </source>
</evidence>
<dbReference type="RefSeq" id="WP_078922283.1">
    <property type="nucleotide sequence ID" value="NZ_FUYB01000007.1"/>
</dbReference>
<dbReference type="NCBIfam" id="NF002011">
    <property type="entry name" value="PRK00816.1"/>
    <property type="match status" value="1"/>
</dbReference>
<feature type="transmembrane region" description="Helical" evidence="10">
    <location>
        <begin position="38"/>
        <end position="57"/>
    </location>
</feature>
<comment type="subunit">
    <text evidence="10">The complex is composed of six subunits: RnfA, RnfB, RnfC, RnfD, RnfE and RnfG.</text>
</comment>
<evidence type="ECO:0000256" key="2">
    <source>
        <dbReference type="ARBA" id="ARBA00022553"/>
    </source>
</evidence>
<feature type="transmembrane region" description="Helical" evidence="10">
    <location>
        <begin position="69"/>
        <end position="89"/>
    </location>
</feature>
<evidence type="ECO:0000256" key="7">
    <source>
        <dbReference type="ARBA" id="ARBA00022982"/>
    </source>
</evidence>
<feature type="transmembrane region" description="Helical" evidence="10">
    <location>
        <begin position="289"/>
        <end position="306"/>
    </location>
</feature>
<name>A0A1T4WM58_9GAMM</name>
<keyword evidence="9 10" id="KW-0472">Membrane</keyword>
<dbReference type="STRING" id="92487.SAMN02745130_01813"/>
<comment type="function">
    <text evidence="10">Part of a membrane-bound complex that couples electron transfer with translocation of ions across the membrane.</text>
</comment>
<organism evidence="11 12">
    <name type="scientific">Thiothrix eikelboomii</name>
    <dbReference type="NCBI Taxonomy" id="92487"/>
    <lineage>
        <taxon>Bacteria</taxon>
        <taxon>Pseudomonadati</taxon>
        <taxon>Pseudomonadota</taxon>
        <taxon>Gammaproteobacteria</taxon>
        <taxon>Thiotrichales</taxon>
        <taxon>Thiotrichaceae</taxon>
        <taxon>Thiothrix</taxon>
    </lineage>
</organism>
<keyword evidence="6 10" id="KW-1278">Translocase</keyword>
<dbReference type="EMBL" id="FUYB01000007">
    <property type="protein sequence ID" value="SKA77958.1"/>
    <property type="molecule type" value="Genomic_DNA"/>
</dbReference>
<sequence length="344" mass="37647">MIFGTQTSPYLHAQLSVGQVMAQVIYALVPGTLVLLGWFGWGVVTNLLLSLSLALLLEALMLKLRQRPLALFLTDYSALVTGWLLAVALPPYSPWWLILIALVFALVIGKHLYGGLGYNPFNPAMVGYAAVLVSFPIEMTRWPNPELTSMAQLSFEQTLQQVFLGGLSYWDGLTQATALDTIKTHLRLGETVSQISQGSQFGWLAGHGWEWVSLAWLAGGLWLLYQKIISWHIPLALIGSLTGMALIFWLLNPESYSSPLFHLLSGATLLGAFFIATDPVSASTTPLGKLLYAGGIGCFTYIIRVWGSYPDAIAFAVLIMNMAVPLLDTYTQPRVYGTKGRFGS</sequence>
<keyword evidence="8 10" id="KW-1133">Transmembrane helix</keyword>
<feature type="modified residue" description="FMN phosphoryl threonine" evidence="10">
    <location>
        <position position="177"/>
    </location>
</feature>
<comment type="cofactor">
    <cofactor evidence="10">
        <name>FMN</name>
        <dbReference type="ChEBI" id="CHEBI:58210"/>
    </cofactor>
</comment>
<feature type="transmembrane region" description="Helical" evidence="10">
    <location>
        <begin position="95"/>
        <end position="113"/>
    </location>
</feature>
<gene>
    <name evidence="10" type="primary">rnfD</name>
    <name evidence="11" type="ORF">SAMN02745130_01813</name>
</gene>
<dbReference type="GO" id="GO:0055085">
    <property type="term" value="P:transmembrane transport"/>
    <property type="evidence" value="ECO:0007669"/>
    <property type="project" value="InterPro"/>
</dbReference>
<dbReference type="AlphaFoldDB" id="A0A1T4WM58"/>
<dbReference type="PANTHER" id="PTHR30578">
    <property type="entry name" value="ELECTRON TRANSPORT COMPLEX PROTEIN RNFD"/>
    <property type="match status" value="1"/>
</dbReference>
<comment type="similarity">
    <text evidence="10">Belongs to the NqrB/RnfD family.</text>
</comment>
<dbReference type="PANTHER" id="PTHR30578:SF0">
    <property type="entry name" value="ION-TRANSLOCATING OXIDOREDUCTASE COMPLEX SUBUNIT D"/>
    <property type="match status" value="1"/>
</dbReference>
<keyword evidence="7 10" id="KW-0249">Electron transport</keyword>
<keyword evidence="5 10" id="KW-0812">Transmembrane</keyword>
<keyword evidence="3 10" id="KW-0285">Flavoprotein</keyword>
<dbReference type="GO" id="GO:0022900">
    <property type="term" value="P:electron transport chain"/>
    <property type="evidence" value="ECO:0007669"/>
    <property type="project" value="UniProtKB-UniRule"/>
</dbReference>
<keyword evidence="12" id="KW-1185">Reference proteome</keyword>
<evidence type="ECO:0000256" key="4">
    <source>
        <dbReference type="ARBA" id="ARBA00022643"/>
    </source>
</evidence>
<proteinExistence type="inferred from homology"/>
<comment type="subcellular location">
    <subcellularLocation>
        <location evidence="10">Cell inner membrane</location>
        <topology evidence="10">Multi-pass membrane protein</topology>
    </subcellularLocation>
</comment>
<reference evidence="11 12" key="1">
    <citation type="submission" date="2017-02" db="EMBL/GenBank/DDBJ databases">
        <authorList>
            <person name="Peterson S.W."/>
        </authorList>
    </citation>
    <scope>NUCLEOTIDE SEQUENCE [LARGE SCALE GENOMIC DNA]</scope>
    <source>
        <strain evidence="11 12">ATCC 49788</strain>
    </source>
</reference>
<feature type="transmembrane region" description="Helical" evidence="10">
    <location>
        <begin position="232"/>
        <end position="251"/>
    </location>
</feature>
<dbReference type="Pfam" id="PF03116">
    <property type="entry name" value="NQR2_RnfD_RnfE"/>
    <property type="match status" value="1"/>
</dbReference>
<dbReference type="EC" id="7.-.-.-" evidence="10"/>
<evidence type="ECO:0000313" key="11">
    <source>
        <dbReference type="EMBL" id="SKA77958.1"/>
    </source>
</evidence>
<dbReference type="Proteomes" id="UP000190460">
    <property type="component" value="Unassembled WGS sequence"/>
</dbReference>
<dbReference type="NCBIfam" id="TIGR01946">
    <property type="entry name" value="rnfD"/>
    <property type="match status" value="1"/>
</dbReference>
<dbReference type="InterPro" id="IPR011303">
    <property type="entry name" value="RnfD_bac"/>
</dbReference>
<keyword evidence="4 10" id="KW-0288">FMN</keyword>
<dbReference type="GO" id="GO:0005886">
    <property type="term" value="C:plasma membrane"/>
    <property type="evidence" value="ECO:0007669"/>
    <property type="project" value="UniProtKB-SubCell"/>
</dbReference>
<keyword evidence="10" id="KW-1003">Cell membrane</keyword>
<evidence type="ECO:0000256" key="9">
    <source>
        <dbReference type="ARBA" id="ARBA00023136"/>
    </source>
</evidence>
<keyword evidence="2 10" id="KW-0597">Phosphoprotein</keyword>
<keyword evidence="10" id="KW-0997">Cell inner membrane</keyword>
<protein>
    <recommendedName>
        <fullName evidence="10">Ion-translocating oxidoreductase complex subunit D</fullName>
        <ecNumber evidence="10">7.-.-.-</ecNumber>
    </recommendedName>
    <alternativeName>
        <fullName evidence="10">Rnf electron transport complex subunit D</fullName>
    </alternativeName>
</protein>
<dbReference type="InterPro" id="IPR004338">
    <property type="entry name" value="NqrB/RnfD"/>
</dbReference>
<evidence type="ECO:0000256" key="8">
    <source>
        <dbReference type="ARBA" id="ARBA00022989"/>
    </source>
</evidence>
<feature type="transmembrane region" description="Helical" evidence="10">
    <location>
        <begin position="312"/>
        <end position="331"/>
    </location>
</feature>
<evidence type="ECO:0000313" key="12">
    <source>
        <dbReference type="Proteomes" id="UP000190460"/>
    </source>
</evidence>
<evidence type="ECO:0000256" key="3">
    <source>
        <dbReference type="ARBA" id="ARBA00022630"/>
    </source>
</evidence>